<dbReference type="InterPro" id="IPR038109">
    <property type="entry name" value="DNA_bind_recomb_sf"/>
</dbReference>
<organism evidence="9 10">
    <name type="scientific">Jeotgalibacillus proteolyticus</name>
    <dbReference type="NCBI Taxonomy" id="2082395"/>
    <lineage>
        <taxon>Bacteria</taxon>
        <taxon>Bacillati</taxon>
        <taxon>Bacillota</taxon>
        <taxon>Bacilli</taxon>
        <taxon>Bacillales</taxon>
        <taxon>Caryophanaceae</taxon>
        <taxon>Jeotgalibacillus</taxon>
    </lineage>
</organism>
<dbReference type="PANTHER" id="PTHR30461">
    <property type="entry name" value="DNA-INVERTASE FROM LAMBDOID PROPHAGE"/>
    <property type="match status" value="1"/>
</dbReference>
<dbReference type="InterPro" id="IPR036162">
    <property type="entry name" value="Resolvase-like_N_sf"/>
</dbReference>
<evidence type="ECO:0008006" key="11">
    <source>
        <dbReference type="Google" id="ProtNLM"/>
    </source>
</evidence>
<gene>
    <name evidence="9" type="ORF">C4B60_00730</name>
</gene>
<name>A0A2S5GG89_9BACL</name>
<dbReference type="SMART" id="SM00857">
    <property type="entry name" value="Resolvase"/>
    <property type="match status" value="1"/>
</dbReference>
<feature type="domain" description="Recombinase" evidence="8">
    <location>
        <begin position="155"/>
        <end position="266"/>
    </location>
</feature>
<evidence type="ECO:0000256" key="6">
    <source>
        <dbReference type="SAM" id="Coils"/>
    </source>
</evidence>
<dbReference type="InterPro" id="IPR011109">
    <property type="entry name" value="DNA_bind_recombinase_dom"/>
</dbReference>
<dbReference type="GO" id="GO:0003677">
    <property type="term" value="F:DNA binding"/>
    <property type="evidence" value="ECO:0007669"/>
    <property type="project" value="UniProtKB-KW"/>
</dbReference>
<protein>
    <recommendedName>
        <fullName evidence="11">Recombinase family protein</fullName>
    </recommendedName>
</protein>
<evidence type="ECO:0000313" key="9">
    <source>
        <dbReference type="EMBL" id="PPA71935.1"/>
    </source>
</evidence>
<evidence type="ECO:0000256" key="2">
    <source>
        <dbReference type="ARBA" id="ARBA00023125"/>
    </source>
</evidence>
<evidence type="ECO:0000259" key="8">
    <source>
        <dbReference type="PROSITE" id="PS51737"/>
    </source>
</evidence>
<keyword evidence="10" id="KW-1185">Reference proteome</keyword>
<dbReference type="Proteomes" id="UP000239047">
    <property type="component" value="Unassembled WGS sequence"/>
</dbReference>
<evidence type="ECO:0000259" key="7">
    <source>
        <dbReference type="PROSITE" id="PS51736"/>
    </source>
</evidence>
<evidence type="ECO:0000313" key="10">
    <source>
        <dbReference type="Proteomes" id="UP000239047"/>
    </source>
</evidence>
<dbReference type="PROSITE" id="PS51737">
    <property type="entry name" value="RECOMBINASE_DNA_BIND"/>
    <property type="match status" value="1"/>
</dbReference>
<dbReference type="PANTHER" id="PTHR30461:SF23">
    <property type="entry name" value="DNA RECOMBINASE-RELATED"/>
    <property type="match status" value="1"/>
</dbReference>
<accession>A0A2S5GG89</accession>
<dbReference type="InterPro" id="IPR006119">
    <property type="entry name" value="Resolv_N"/>
</dbReference>
<dbReference type="SUPFAM" id="SSF53041">
    <property type="entry name" value="Resolvase-like"/>
    <property type="match status" value="1"/>
</dbReference>
<dbReference type="GO" id="GO:0015074">
    <property type="term" value="P:DNA integration"/>
    <property type="evidence" value="ECO:0007669"/>
    <property type="project" value="UniProtKB-KW"/>
</dbReference>
<keyword evidence="2" id="KW-0238">DNA-binding</keyword>
<feature type="active site" description="O-(5'-phospho-DNA)-serine intermediate" evidence="4 5">
    <location>
        <position position="10"/>
    </location>
</feature>
<keyword evidence="3" id="KW-0233">DNA recombination</keyword>
<evidence type="ECO:0000256" key="3">
    <source>
        <dbReference type="ARBA" id="ARBA00023172"/>
    </source>
</evidence>
<dbReference type="PROSITE" id="PS51736">
    <property type="entry name" value="RECOMBINASES_3"/>
    <property type="match status" value="1"/>
</dbReference>
<evidence type="ECO:0000256" key="4">
    <source>
        <dbReference type="PIRSR" id="PIRSR606118-50"/>
    </source>
</evidence>
<dbReference type="PROSITE" id="PS00397">
    <property type="entry name" value="RECOMBINASES_1"/>
    <property type="match status" value="1"/>
</dbReference>
<dbReference type="InterPro" id="IPR006118">
    <property type="entry name" value="Recombinase_CS"/>
</dbReference>
<dbReference type="EMBL" id="PREZ01000001">
    <property type="protein sequence ID" value="PPA71935.1"/>
    <property type="molecule type" value="Genomic_DNA"/>
</dbReference>
<comment type="caution">
    <text evidence="9">The sequence shown here is derived from an EMBL/GenBank/DDBJ whole genome shotgun (WGS) entry which is preliminary data.</text>
</comment>
<dbReference type="OrthoDB" id="9797501at2"/>
<dbReference type="Pfam" id="PF00239">
    <property type="entry name" value="Resolvase"/>
    <property type="match status" value="1"/>
</dbReference>
<dbReference type="Gene3D" id="3.90.1750.20">
    <property type="entry name" value="Putative Large Serine Recombinase, Chain B, Domain 2"/>
    <property type="match status" value="1"/>
</dbReference>
<evidence type="ECO:0000256" key="5">
    <source>
        <dbReference type="PROSITE-ProRule" id="PRU10137"/>
    </source>
</evidence>
<feature type="domain" description="Resolvase/invertase-type recombinase catalytic" evidence="7">
    <location>
        <begin position="2"/>
        <end position="148"/>
    </location>
</feature>
<dbReference type="RefSeq" id="WP_104055721.1">
    <property type="nucleotide sequence ID" value="NZ_PREZ01000001.1"/>
</dbReference>
<dbReference type="Gene3D" id="3.40.50.1390">
    <property type="entry name" value="Resolvase, N-terminal catalytic domain"/>
    <property type="match status" value="1"/>
</dbReference>
<dbReference type="GO" id="GO:0000150">
    <property type="term" value="F:DNA strand exchange activity"/>
    <property type="evidence" value="ECO:0007669"/>
    <property type="project" value="InterPro"/>
</dbReference>
<proteinExistence type="predicted"/>
<dbReference type="InterPro" id="IPR050639">
    <property type="entry name" value="SSR_resolvase"/>
</dbReference>
<dbReference type="CDD" id="cd00338">
    <property type="entry name" value="Ser_Recombinase"/>
    <property type="match status" value="1"/>
</dbReference>
<feature type="coiled-coil region" evidence="6">
    <location>
        <begin position="398"/>
        <end position="432"/>
    </location>
</feature>
<keyword evidence="6" id="KW-0175">Coiled coil</keyword>
<evidence type="ECO:0000256" key="1">
    <source>
        <dbReference type="ARBA" id="ARBA00022908"/>
    </source>
</evidence>
<dbReference type="Pfam" id="PF07508">
    <property type="entry name" value="Recombinase"/>
    <property type="match status" value="1"/>
</dbReference>
<reference evidence="9 10" key="1">
    <citation type="submission" date="2018-02" db="EMBL/GenBank/DDBJ databases">
        <title>Jeotgalibacillus proteolyticum sp. nov. a protease producing bacterium isolated from ocean sediments of Laizhou Bay.</title>
        <authorList>
            <person name="Li Y."/>
        </authorList>
    </citation>
    <scope>NUCLEOTIDE SEQUENCE [LARGE SCALE GENOMIC DNA]</scope>
    <source>
        <strain evidence="9 10">22-7</strain>
    </source>
</reference>
<keyword evidence="1" id="KW-0229">DNA integration</keyword>
<sequence>MRCAIYIRVSTKLQEKRFSLSAQRFELTKYAENQNWTITDYYQDVESGGKLKKKDLTRLIDTVEDGKIDVVLVVEQDRLSRLDTMEWEILKGVLRDNEVKIAEPGIITDLTNEDHEMISDFKNIIAKRQRRSLVRAMVRGKKESIRKGKTFGSGPFEYKYNKTTKQFEVDPEWAWVIPLIDDLYLKKRYSLRKIAREITKRAKTPSGKSWNESLVRSRLSSKFYHGTIEKEFADGEIITFDDAHEPLRSKETYVEIQSQRSKRQSSYYFKENHRKDVNILRLTQIRCGDCGLKMVLVQRGNKDKPRYYLQHNLREREHPCRNYKTHFNVRRVESKIKDLLTELLSGKEFLMDYLEMGRSEGNIEDMKTSMKDVQTKINTNKNKLDRLLDLYLDQVISKNEMADRRKKIDTQLEFFEKEYASLKQKYMLLQKEEHNIDYLYEYLEVAHEYSRETTPEQQLMVMGRLFPTATLYQDKLILQLDLNAQLLDIPVIADPPPPRGRPYI</sequence>
<dbReference type="AlphaFoldDB" id="A0A2S5GG89"/>